<dbReference type="InterPro" id="IPR051120">
    <property type="entry name" value="ABC_AA/LPS_Transport"/>
</dbReference>
<dbReference type="Gene3D" id="3.40.50.300">
    <property type="entry name" value="P-loop containing nucleotide triphosphate hydrolases"/>
    <property type="match status" value="1"/>
</dbReference>
<keyword evidence="1" id="KW-0813">Transport</keyword>
<proteinExistence type="predicted"/>
<dbReference type="PROSITE" id="PS50893">
    <property type="entry name" value="ABC_TRANSPORTER_2"/>
    <property type="match status" value="1"/>
</dbReference>
<gene>
    <name evidence="5" type="ORF">GCM10009789_87190</name>
</gene>
<dbReference type="SMART" id="SM00382">
    <property type="entry name" value="AAA"/>
    <property type="match status" value="1"/>
</dbReference>
<evidence type="ECO:0000256" key="2">
    <source>
        <dbReference type="ARBA" id="ARBA00022741"/>
    </source>
</evidence>
<evidence type="ECO:0000259" key="4">
    <source>
        <dbReference type="PROSITE" id="PS50893"/>
    </source>
</evidence>
<dbReference type="InterPro" id="IPR003593">
    <property type="entry name" value="AAA+_ATPase"/>
</dbReference>
<accession>A0ABP4QU12</accession>
<evidence type="ECO:0000256" key="1">
    <source>
        <dbReference type="ARBA" id="ARBA00022448"/>
    </source>
</evidence>
<comment type="caution">
    <text evidence="5">The sequence shown here is derived from an EMBL/GenBank/DDBJ whole genome shotgun (WGS) entry which is preliminary data.</text>
</comment>
<dbReference type="GO" id="GO:0005524">
    <property type="term" value="F:ATP binding"/>
    <property type="evidence" value="ECO:0007669"/>
    <property type="project" value="UniProtKB-KW"/>
</dbReference>
<evidence type="ECO:0000313" key="6">
    <source>
        <dbReference type="Proteomes" id="UP001500393"/>
    </source>
</evidence>
<dbReference type="Proteomes" id="UP001500393">
    <property type="component" value="Unassembled WGS sequence"/>
</dbReference>
<dbReference type="PANTHER" id="PTHR45772:SF7">
    <property type="entry name" value="AMINO ACID ABC TRANSPORTER ATP-BINDING PROTEIN"/>
    <property type="match status" value="1"/>
</dbReference>
<dbReference type="InterPro" id="IPR027417">
    <property type="entry name" value="P-loop_NTPase"/>
</dbReference>
<feature type="domain" description="ABC transporter" evidence="4">
    <location>
        <begin position="22"/>
        <end position="253"/>
    </location>
</feature>
<dbReference type="PANTHER" id="PTHR45772">
    <property type="entry name" value="CONSERVED COMPONENT OF ABC TRANSPORTER FOR NATURAL AMINO ACIDS-RELATED"/>
    <property type="match status" value="1"/>
</dbReference>
<evidence type="ECO:0000313" key="5">
    <source>
        <dbReference type="EMBL" id="GAA1620091.1"/>
    </source>
</evidence>
<protein>
    <submittedName>
        <fullName evidence="5">ABC transporter ATP-binding protein</fullName>
    </submittedName>
</protein>
<organism evidence="5 6">
    <name type="scientific">Kribbella sancticallisti</name>
    <dbReference type="NCBI Taxonomy" id="460087"/>
    <lineage>
        <taxon>Bacteria</taxon>
        <taxon>Bacillati</taxon>
        <taxon>Actinomycetota</taxon>
        <taxon>Actinomycetes</taxon>
        <taxon>Propionibacteriales</taxon>
        <taxon>Kribbellaceae</taxon>
        <taxon>Kribbella</taxon>
    </lineage>
</organism>
<dbReference type="CDD" id="cd03219">
    <property type="entry name" value="ABC_Mj1267_LivG_branched"/>
    <property type="match status" value="1"/>
</dbReference>
<evidence type="ECO:0000256" key="3">
    <source>
        <dbReference type="ARBA" id="ARBA00022840"/>
    </source>
</evidence>
<keyword evidence="6" id="KW-1185">Reference proteome</keyword>
<keyword evidence="3 5" id="KW-0067">ATP-binding</keyword>
<reference evidence="6" key="1">
    <citation type="journal article" date="2019" name="Int. J. Syst. Evol. Microbiol.">
        <title>The Global Catalogue of Microorganisms (GCM) 10K type strain sequencing project: providing services to taxonomists for standard genome sequencing and annotation.</title>
        <authorList>
            <consortium name="The Broad Institute Genomics Platform"/>
            <consortium name="The Broad Institute Genome Sequencing Center for Infectious Disease"/>
            <person name="Wu L."/>
            <person name="Ma J."/>
        </authorList>
    </citation>
    <scope>NUCLEOTIDE SEQUENCE [LARGE SCALE GENOMIC DNA]</scope>
    <source>
        <strain evidence="6">JCM 14969</strain>
    </source>
</reference>
<dbReference type="EMBL" id="BAAAOS010000074">
    <property type="protein sequence ID" value="GAA1620091.1"/>
    <property type="molecule type" value="Genomic_DNA"/>
</dbReference>
<name>A0ABP4QU12_9ACTN</name>
<dbReference type="SUPFAM" id="SSF52540">
    <property type="entry name" value="P-loop containing nucleoside triphosphate hydrolases"/>
    <property type="match status" value="1"/>
</dbReference>
<dbReference type="Pfam" id="PF00005">
    <property type="entry name" value="ABC_tran"/>
    <property type="match status" value="1"/>
</dbReference>
<dbReference type="InterPro" id="IPR003439">
    <property type="entry name" value="ABC_transporter-like_ATP-bd"/>
</dbReference>
<sequence length="254" mass="27449">MLDIDADTLALDDDSAVPAVRLDVRAAVKRFAGVAALDGVDLRLTGGEVLGLIGPNGSGKTTLMNCISGVHRLNGGSIILEGRDVTGASSRVRARYGLGRTFQNLKLFAEMTVWENVRVGENASSTRGSLAHLHELLDLLTLGEVSREVVKSLPYGYQRRVELARALAGRPRVLLLDEPAAGLNDDETQTLRELILRIRADLDCSVILIDHDMELVTTISDRIQVLDEGKTLFEGSPSDAFQQKDVVDAYLGAS</sequence>
<keyword evidence="2" id="KW-0547">Nucleotide-binding</keyword>